<keyword evidence="6" id="KW-1003">Cell membrane</keyword>
<gene>
    <name evidence="17" type="ORF">LOTGIDRAFT_234314</name>
</gene>
<evidence type="ECO:0000256" key="15">
    <source>
        <dbReference type="ARBA" id="ARBA00026041"/>
    </source>
</evidence>
<dbReference type="GO" id="GO:0016012">
    <property type="term" value="C:sarcoglycan complex"/>
    <property type="evidence" value="ECO:0007669"/>
    <property type="project" value="InterPro"/>
</dbReference>
<dbReference type="GO" id="GO:0005856">
    <property type="term" value="C:cytoskeleton"/>
    <property type="evidence" value="ECO:0007669"/>
    <property type="project" value="UniProtKB-SubCell"/>
</dbReference>
<comment type="similarity">
    <text evidence="4">Belongs to the sarcoglycan beta/delta/gamma/zeta family.</text>
</comment>
<evidence type="ECO:0000313" key="17">
    <source>
        <dbReference type="EMBL" id="ESO89480.1"/>
    </source>
</evidence>
<name>V4A3G7_LOTGI</name>
<keyword evidence="12" id="KW-1015">Disulfide bond</keyword>
<dbReference type="RefSeq" id="XP_009059841.1">
    <property type="nucleotide sequence ID" value="XM_009061593.1"/>
</dbReference>
<keyword evidence="14" id="KW-0206">Cytoskeleton</keyword>
<dbReference type="EMBL" id="KB202591">
    <property type="protein sequence ID" value="ESO89480.1"/>
    <property type="molecule type" value="Genomic_DNA"/>
</dbReference>
<comment type="subunit">
    <text evidence="15">Cross-link to form 2 major subcomplexes: one consisting of SGCB, SGCD and SGCG and the other consisting of SGCB and SGCD. The association between SGCB and SGCG is particularly strong while SGCA is loosely associated with the other sarcoglycans.</text>
</comment>
<evidence type="ECO:0000256" key="11">
    <source>
        <dbReference type="ARBA" id="ARBA00023136"/>
    </source>
</evidence>
<evidence type="ECO:0000256" key="10">
    <source>
        <dbReference type="ARBA" id="ARBA00022989"/>
    </source>
</evidence>
<evidence type="ECO:0000256" key="14">
    <source>
        <dbReference type="ARBA" id="ARBA00023212"/>
    </source>
</evidence>
<organism evidence="17 18">
    <name type="scientific">Lottia gigantea</name>
    <name type="common">Giant owl limpet</name>
    <dbReference type="NCBI Taxonomy" id="225164"/>
    <lineage>
        <taxon>Eukaryota</taxon>
        <taxon>Metazoa</taxon>
        <taxon>Spiralia</taxon>
        <taxon>Lophotrochozoa</taxon>
        <taxon>Mollusca</taxon>
        <taxon>Gastropoda</taxon>
        <taxon>Patellogastropoda</taxon>
        <taxon>Lottioidea</taxon>
        <taxon>Lottiidae</taxon>
        <taxon>Lottia</taxon>
    </lineage>
</organism>
<dbReference type="PANTHER" id="PTHR21142">
    <property type="entry name" value="SARCOGLYCANS"/>
    <property type="match status" value="1"/>
</dbReference>
<dbReference type="GO" id="GO:0007517">
    <property type="term" value="P:muscle organ development"/>
    <property type="evidence" value="ECO:0007669"/>
    <property type="project" value="InterPro"/>
</dbReference>
<comment type="function">
    <text evidence="1">Component of the sarcoglycan complex, a subcomplex of the dystrophin-glycoprotein complex which forms a link between the F-actin cytoskeleton and the extracellular matrix.</text>
</comment>
<dbReference type="KEGG" id="lgi:LOTGIDRAFT_234314"/>
<dbReference type="Pfam" id="PF04790">
    <property type="entry name" value="Sarcoglycan_1"/>
    <property type="match status" value="1"/>
</dbReference>
<keyword evidence="7" id="KW-0963">Cytoplasm</keyword>
<evidence type="ECO:0000256" key="3">
    <source>
        <dbReference type="ARBA" id="ARBA00004274"/>
    </source>
</evidence>
<keyword evidence="11 16" id="KW-0472">Membrane</keyword>
<dbReference type="HOGENOM" id="CLU_066515_0_0_1"/>
<evidence type="ECO:0000256" key="12">
    <source>
        <dbReference type="ARBA" id="ARBA00023157"/>
    </source>
</evidence>
<dbReference type="OMA" id="ITHEGMA"/>
<comment type="subcellular location">
    <subcellularLocation>
        <location evidence="3">Cell membrane</location>
        <location evidence="3">Sarcolemma</location>
        <topology evidence="3">Single-pass type II membrane protein</topology>
    </subcellularLocation>
    <subcellularLocation>
        <location evidence="2">Cytoplasm</location>
        <location evidence="2">Cytoskeleton</location>
    </subcellularLocation>
</comment>
<accession>V4A3G7</accession>
<reference evidence="17 18" key="1">
    <citation type="journal article" date="2013" name="Nature">
        <title>Insights into bilaterian evolution from three spiralian genomes.</title>
        <authorList>
            <person name="Simakov O."/>
            <person name="Marletaz F."/>
            <person name="Cho S.J."/>
            <person name="Edsinger-Gonzales E."/>
            <person name="Havlak P."/>
            <person name="Hellsten U."/>
            <person name="Kuo D.H."/>
            <person name="Larsson T."/>
            <person name="Lv J."/>
            <person name="Arendt D."/>
            <person name="Savage R."/>
            <person name="Osoegawa K."/>
            <person name="de Jong P."/>
            <person name="Grimwood J."/>
            <person name="Chapman J.A."/>
            <person name="Shapiro H."/>
            <person name="Aerts A."/>
            <person name="Otillar R.P."/>
            <person name="Terry A.Y."/>
            <person name="Boore J.L."/>
            <person name="Grigoriev I.V."/>
            <person name="Lindberg D.R."/>
            <person name="Seaver E.C."/>
            <person name="Weisblat D.A."/>
            <person name="Putnam N.H."/>
            <person name="Rokhsar D.S."/>
        </authorList>
    </citation>
    <scope>NUCLEOTIDE SEQUENCE [LARGE SCALE GENOMIC DNA]</scope>
</reference>
<feature type="transmembrane region" description="Helical" evidence="16">
    <location>
        <begin position="64"/>
        <end position="91"/>
    </location>
</feature>
<dbReference type="GeneID" id="20249500"/>
<dbReference type="InterPro" id="IPR006875">
    <property type="entry name" value="Sarcoglycan"/>
</dbReference>
<evidence type="ECO:0000313" key="18">
    <source>
        <dbReference type="Proteomes" id="UP000030746"/>
    </source>
</evidence>
<evidence type="ECO:0000256" key="2">
    <source>
        <dbReference type="ARBA" id="ARBA00004245"/>
    </source>
</evidence>
<dbReference type="Proteomes" id="UP000030746">
    <property type="component" value="Unassembled WGS sequence"/>
</dbReference>
<dbReference type="STRING" id="225164.V4A3G7"/>
<keyword evidence="9" id="KW-0735">Signal-anchor</keyword>
<dbReference type="CTD" id="20249500"/>
<evidence type="ECO:0000256" key="5">
    <source>
        <dbReference type="ARBA" id="ARBA00015329"/>
    </source>
</evidence>
<evidence type="ECO:0000256" key="16">
    <source>
        <dbReference type="SAM" id="Phobius"/>
    </source>
</evidence>
<dbReference type="GO" id="GO:0042383">
    <property type="term" value="C:sarcolemma"/>
    <property type="evidence" value="ECO:0007669"/>
    <property type="project" value="UniProtKB-SubCell"/>
</dbReference>
<keyword evidence="10 16" id="KW-1133">Transmembrane helix</keyword>
<evidence type="ECO:0000256" key="13">
    <source>
        <dbReference type="ARBA" id="ARBA00023180"/>
    </source>
</evidence>
<proteinExistence type="inferred from homology"/>
<sequence>MAAHGSQMIHSGGMMPAMSTLSMREKSQLKRRINREHNCNFRAGYIEVNEEYLHKTGIRGRKRYLLYCVVFTLIFLALVNALATAGLVYFLGISHLGINDLEFLLKDDLLRVFADTEITKIKMFDAGVGGRFDKNLKIVGMEGSVVIQAPWDNGTRVVLFDKKITITSDNFQVSSLKDDRVFMSTSKKSSYPLKKSRNLHAAGVQADIVRSGTEYPDLDIESYNRILISGSEGVTINSQQGLVSMTANQNIKLNSTAGSVNFEPMKHFYMSKQLPISSSKYDQVQLNSTISQSNSSTDNSSSQSDASIQFSQSEQAYKLCFCMSTGKLFAVKVTDSLIGCKNFQSDFNPCS</sequence>
<evidence type="ECO:0000256" key="8">
    <source>
        <dbReference type="ARBA" id="ARBA00022692"/>
    </source>
</evidence>
<keyword evidence="8 16" id="KW-0812">Transmembrane</keyword>
<evidence type="ECO:0000256" key="4">
    <source>
        <dbReference type="ARBA" id="ARBA00007574"/>
    </source>
</evidence>
<dbReference type="InterPro" id="IPR027659">
    <property type="entry name" value="Sgcb"/>
</dbReference>
<dbReference type="PANTHER" id="PTHR21142:SF2">
    <property type="entry name" value="BETA-SARCOGLYCAN"/>
    <property type="match status" value="1"/>
</dbReference>
<keyword evidence="13" id="KW-0325">Glycoprotein</keyword>
<evidence type="ECO:0000256" key="1">
    <source>
        <dbReference type="ARBA" id="ARBA00002860"/>
    </source>
</evidence>
<keyword evidence="18" id="KW-1185">Reference proteome</keyword>
<evidence type="ECO:0000256" key="9">
    <source>
        <dbReference type="ARBA" id="ARBA00022968"/>
    </source>
</evidence>
<dbReference type="AlphaFoldDB" id="V4A3G7"/>
<evidence type="ECO:0000256" key="6">
    <source>
        <dbReference type="ARBA" id="ARBA00022475"/>
    </source>
</evidence>
<dbReference type="OrthoDB" id="5843723at2759"/>
<evidence type="ECO:0000256" key="7">
    <source>
        <dbReference type="ARBA" id="ARBA00022490"/>
    </source>
</evidence>
<protein>
    <recommendedName>
        <fullName evidence="5">Beta-sarcoglycan</fullName>
    </recommendedName>
</protein>